<protein>
    <submittedName>
        <fullName evidence="1">Uncharacterized protein</fullName>
    </submittedName>
</protein>
<sequence length="62" mass="7478">MLRKLLDAKTPWDEYLVTFANTGLEDERTLEFVDRVSREWNVDIHWLEAVTHHSERKGCTYR</sequence>
<organism evidence="1">
    <name type="scientific">marine sediment metagenome</name>
    <dbReference type="NCBI Taxonomy" id="412755"/>
    <lineage>
        <taxon>unclassified sequences</taxon>
        <taxon>metagenomes</taxon>
        <taxon>ecological metagenomes</taxon>
    </lineage>
</organism>
<feature type="non-terminal residue" evidence="1">
    <location>
        <position position="62"/>
    </location>
</feature>
<accession>X0VG11</accession>
<gene>
    <name evidence="1" type="ORF">S01H1_39234</name>
</gene>
<dbReference type="InterPro" id="IPR014729">
    <property type="entry name" value="Rossmann-like_a/b/a_fold"/>
</dbReference>
<comment type="caution">
    <text evidence="1">The sequence shown here is derived from an EMBL/GenBank/DDBJ whole genome shotgun (WGS) entry which is preliminary data.</text>
</comment>
<dbReference type="AlphaFoldDB" id="X0VG11"/>
<name>X0VG11_9ZZZZ</name>
<dbReference type="Gene3D" id="3.40.50.620">
    <property type="entry name" value="HUPs"/>
    <property type="match status" value="1"/>
</dbReference>
<reference evidence="1" key="1">
    <citation type="journal article" date="2014" name="Front. Microbiol.">
        <title>High frequency of phylogenetically diverse reductive dehalogenase-homologous genes in deep subseafloor sedimentary metagenomes.</title>
        <authorList>
            <person name="Kawai M."/>
            <person name="Futagami T."/>
            <person name="Toyoda A."/>
            <person name="Takaki Y."/>
            <person name="Nishi S."/>
            <person name="Hori S."/>
            <person name="Arai W."/>
            <person name="Tsubouchi T."/>
            <person name="Morono Y."/>
            <person name="Uchiyama I."/>
            <person name="Ito T."/>
            <person name="Fujiyama A."/>
            <person name="Inagaki F."/>
            <person name="Takami H."/>
        </authorList>
    </citation>
    <scope>NUCLEOTIDE SEQUENCE</scope>
    <source>
        <strain evidence="1">Expedition CK06-06</strain>
    </source>
</reference>
<evidence type="ECO:0000313" key="1">
    <source>
        <dbReference type="EMBL" id="GAG11398.1"/>
    </source>
</evidence>
<dbReference type="EMBL" id="BARS01024744">
    <property type="protein sequence ID" value="GAG11398.1"/>
    <property type="molecule type" value="Genomic_DNA"/>
</dbReference>
<proteinExistence type="predicted"/>